<dbReference type="InterPro" id="IPR013022">
    <property type="entry name" value="Xyl_isomerase-like_TIM-brl"/>
</dbReference>
<reference evidence="2 3" key="1">
    <citation type="submission" date="2017-10" db="EMBL/GenBank/DDBJ databases">
        <title>The draft genome sequence of Williamsia sp. BULT 1.1 isolated from the semi-arid grassland soils from South Africa.</title>
        <authorList>
            <person name="Kabwe M.H."/>
            <person name="Govender N."/>
            <person name="Mutseka Lunga P."/>
            <person name="Vikram S."/>
            <person name="Makhalanyane T.P."/>
        </authorList>
    </citation>
    <scope>NUCLEOTIDE SEQUENCE [LARGE SCALE GENOMIC DNA]</scope>
    <source>
        <strain evidence="2 3">BULT 1.1</strain>
    </source>
</reference>
<evidence type="ECO:0000313" key="2">
    <source>
        <dbReference type="EMBL" id="PHV65048.1"/>
    </source>
</evidence>
<dbReference type="PANTHER" id="PTHR12110">
    <property type="entry name" value="HYDROXYPYRUVATE ISOMERASE"/>
    <property type="match status" value="1"/>
</dbReference>
<name>A0A2G3PGW3_WILMA</name>
<proteinExistence type="predicted"/>
<feature type="domain" description="Xylose isomerase-like TIM barrel" evidence="1">
    <location>
        <begin position="18"/>
        <end position="256"/>
    </location>
</feature>
<dbReference type="Pfam" id="PF01261">
    <property type="entry name" value="AP_endonuc_2"/>
    <property type="match status" value="1"/>
</dbReference>
<dbReference type="EMBL" id="PEBD01000010">
    <property type="protein sequence ID" value="PHV65048.1"/>
    <property type="molecule type" value="Genomic_DNA"/>
</dbReference>
<dbReference type="SUPFAM" id="SSF51658">
    <property type="entry name" value="Xylose isomerase-like"/>
    <property type="match status" value="1"/>
</dbReference>
<gene>
    <name evidence="2" type="ORF">CSW57_14435</name>
</gene>
<dbReference type="PANTHER" id="PTHR12110:SF21">
    <property type="entry name" value="XYLOSE ISOMERASE-LIKE TIM BARREL DOMAIN-CONTAINING PROTEIN"/>
    <property type="match status" value="1"/>
</dbReference>
<dbReference type="InterPro" id="IPR036237">
    <property type="entry name" value="Xyl_isomerase-like_sf"/>
</dbReference>
<organism evidence="2 3">
    <name type="scientific">Williamsia marianensis</name>
    <dbReference type="NCBI Taxonomy" id="85044"/>
    <lineage>
        <taxon>Bacteria</taxon>
        <taxon>Bacillati</taxon>
        <taxon>Actinomycetota</taxon>
        <taxon>Actinomycetes</taxon>
        <taxon>Mycobacteriales</taxon>
        <taxon>Nocardiaceae</taxon>
        <taxon>Williamsia</taxon>
    </lineage>
</organism>
<evidence type="ECO:0000313" key="3">
    <source>
        <dbReference type="Proteomes" id="UP000225108"/>
    </source>
</evidence>
<keyword evidence="2" id="KW-0413">Isomerase</keyword>
<dbReference type="AlphaFoldDB" id="A0A2G3PGW3"/>
<comment type="caution">
    <text evidence="2">The sequence shown here is derived from an EMBL/GenBank/DDBJ whole genome shotgun (WGS) entry which is preliminary data.</text>
</comment>
<dbReference type="Proteomes" id="UP000225108">
    <property type="component" value="Unassembled WGS sequence"/>
</dbReference>
<dbReference type="Gene3D" id="3.20.20.150">
    <property type="entry name" value="Divalent-metal-dependent TIM barrel enzymes"/>
    <property type="match status" value="1"/>
</dbReference>
<dbReference type="InterPro" id="IPR050312">
    <property type="entry name" value="IolE/XylAMocC-like"/>
</dbReference>
<dbReference type="GO" id="GO:0016853">
    <property type="term" value="F:isomerase activity"/>
    <property type="evidence" value="ECO:0007669"/>
    <property type="project" value="UniProtKB-KW"/>
</dbReference>
<accession>A0A2G3PGW3</accession>
<sequence length="294" mass="31562">MKMCMATVSLGGGLEEKIDAIAAAGFDGIELLDADLRESAMSPGECARRCADLGLTIDLYQPFRRAEGVSHDEFGAVQARFRRELEVMREIGADSILVVSNTDDDADSSRDLSVAQLSALGDVAAEHGMTVMFEALAWGTHISRIADAWEVLQRADHPNLTLVVDTFHLIARGEDIGILSELPAGSVGFLQLADAPLLSMDLMQWSRGHRCFPGEGQMNLLAPIGTVLASGYDGPLSLEIFNPGYRERDTHEVARAGATALGEFIEELGTQANTPSSTWTVDGVQRLSSQVGSL</sequence>
<protein>
    <submittedName>
        <fullName evidence="2">Sugar phosphate isomerase</fullName>
    </submittedName>
</protein>
<evidence type="ECO:0000259" key="1">
    <source>
        <dbReference type="Pfam" id="PF01261"/>
    </source>
</evidence>